<dbReference type="PANTHER" id="PTHR43792:SF16">
    <property type="entry name" value="N-ACETYLTRANSFERASE DOMAIN-CONTAINING PROTEIN"/>
    <property type="match status" value="1"/>
</dbReference>
<dbReference type="Pfam" id="PF13302">
    <property type="entry name" value="Acetyltransf_3"/>
    <property type="match status" value="1"/>
</dbReference>
<dbReference type="Gene3D" id="3.40.630.30">
    <property type="match status" value="1"/>
</dbReference>
<dbReference type="SUPFAM" id="SSF55729">
    <property type="entry name" value="Acyl-CoA N-acyltransferases (Nat)"/>
    <property type="match status" value="1"/>
</dbReference>
<dbReference type="Proteomes" id="UP001146067">
    <property type="component" value="Unassembled WGS sequence"/>
</dbReference>
<dbReference type="GO" id="GO:0016747">
    <property type="term" value="F:acyltransferase activity, transferring groups other than amino-acyl groups"/>
    <property type="evidence" value="ECO:0007669"/>
    <property type="project" value="InterPro"/>
</dbReference>
<proteinExistence type="predicted"/>
<dbReference type="PANTHER" id="PTHR43792">
    <property type="entry name" value="GNAT FAMILY, PUTATIVE (AFU_ORTHOLOGUE AFUA_3G00765)-RELATED-RELATED"/>
    <property type="match status" value="1"/>
</dbReference>
<dbReference type="InterPro" id="IPR016181">
    <property type="entry name" value="Acyl_CoA_acyltransferase"/>
</dbReference>
<name>A0A9X3SP74_9ACTN</name>
<feature type="domain" description="N-acetyltransferase" evidence="1">
    <location>
        <begin position="10"/>
        <end position="168"/>
    </location>
</feature>
<evidence type="ECO:0000313" key="2">
    <source>
        <dbReference type="EMBL" id="MDA1359052.1"/>
    </source>
</evidence>
<gene>
    <name evidence="2" type="ORF">O1R50_05425</name>
</gene>
<sequence>MHEALTDGTVTLLPLGPADFEAHYAGEDEEMVRWLSGDPATAQGLRDYLDACARWWREGGPFHNFGIRAEPGLALAGTVDVQTGQYYLREGQANLAYGLYPQWRGRGLATRAVRLACTYAARIGCTEAVIRCEPANARSAAVAARAGFTYLQRRSEPDGRVLDWYTLGLRP</sequence>
<evidence type="ECO:0000313" key="3">
    <source>
        <dbReference type="Proteomes" id="UP001146067"/>
    </source>
</evidence>
<dbReference type="AlphaFoldDB" id="A0A9X3SP74"/>
<comment type="caution">
    <text evidence="2">The sequence shown here is derived from an EMBL/GenBank/DDBJ whole genome shotgun (WGS) entry which is preliminary data.</text>
</comment>
<organism evidence="2 3">
    <name type="scientific">Glycomyces luteolus</name>
    <dbReference type="NCBI Taxonomy" id="2670330"/>
    <lineage>
        <taxon>Bacteria</taxon>
        <taxon>Bacillati</taxon>
        <taxon>Actinomycetota</taxon>
        <taxon>Actinomycetes</taxon>
        <taxon>Glycomycetales</taxon>
        <taxon>Glycomycetaceae</taxon>
        <taxon>Glycomyces</taxon>
    </lineage>
</organism>
<reference evidence="2" key="1">
    <citation type="submission" date="2022-12" db="EMBL/GenBank/DDBJ databases">
        <title>Gycomyces niveus sp.nov.,a novel actinomycete isolated from soil in Shouguan.</title>
        <authorList>
            <person name="Yang X."/>
        </authorList>
    </citation>
    <scope>NUCLEOTIDE SEQUENCE</scope>
    <source>
        <strain evidence="2">NEAU-A15</strain>
    </source>
</reference>
<accession>A0A9X3SP74</accession>
<protein>
    <submittedName>
        <fullName evidence="2">GNAT family N-acetyltransferase</fullName>
    </submittedName>
</protein>
<keyword evidence="3" id="KW-1185">Reference proteome</keyword>
<dbReference type="PROSITE" id="PS51186">
    <property type="entry name" value="GNAT"/>
    <property type="match status" value="1"/>
</dbReference>
<dbReference type="RefSeq" id="WP_270108882.1">
    <property type="nucleotide sequence ID" value="NZ_JAPZVP010000003.1"/>
</dbReference>
<evidence type="ECO:0000259" key="1">
    <source>
        <dbReference type="PROSITE" id="PS51186"/>
    </source>
</evidence>
<dbReference type="InterPro" id="IPR000182">
    <property type="entry name" value="GNAT_dom"/>
</dbReference>
<dbReference type="EMBL" id="JAPZVP010000003">
    <property type="protein sequence ID" value="MDA1359052.1"/>
    <property type="molecule type" value="Genomic_DNA"/>
</dbReference>
<dbReference type="InterPro" id="IPR051531">
    <property type="entry name" value="N-acetyltransferase"/>
</dbReference>